<evidence type="ECO:0000256" key="2">
    <source>
        <dbReference type="SAM" id="MobiDB-lite"/>
    </source>
</evidence>
<keyword evidence="3" id="KW-0472">Membrane</keyword>
<organism evidence="4 5">
    <name type="scientific">Plasmodium reichenowi</name>
    <dbReference type="NCBI Taxonomy" id="5854"/>
    <lineage>
        <taxon>Eukaryota</taxon>
        <taxon>Sar</taxon>
        <taxon>Alveolata</taxon>
        <taxon>Apicomplexa</taxon>
        <taxon>Aconoidasida</taxon>
        <taxon>Haemosporida</taxon>
        <taxon>Plasmodiidae</taxon>
        <taxon>Plasmodium</taxon>
        <taxon>Plasmodium (Laverania)</taxon>
    </lineage>
</organism>
<proteinExistence type="predicted"/>
<evidence type="ECO:0000313" key="4">
    <source>
        <dbReference type="EMBL" id="SOV75034.1"/>
    </source>
</evidence>
<keyword evidence="3" id="KW-0812">Transmembrane</keyword>
<dbReference type="PROSITE" id="PS51257">
    <property type="entry name" value="PROKAR_LIPOPROTEIN"/>
    <property type="match status" value="1"/>
</dbReference>
<dbReference type="EMBL" id="LT969564">
    <property type="protein sequence ID" value="SOV75034.1"/>
    <property type="molecule type" value="Genomic_DNA"/>
</dbReference>
<accession>A0A2P9D1W3</accession>
<dbReference type="VEuPathDB" id="PlasmoDB:PRG01_0113700"/>
<keyword evidence="3" id="KW-1133">Transmembrane helix</keyword>
<gene>
    <name evidence="4" type="ORF">PRG01_0113700</name>
</gene>
<feature type="region of interest" description="Disordered" evidence="2">
    <location>
        <begin position="139"/>
        <end position="203"/>
    </location>
</feature>
<feature type="compositionally biased region" description="Polar residues" evidence="2">
    <location>
        <begin position="241"/>
        <end position="251"/>
    </location>
</feature>
<feature type="transmembrane region" description="Helical" evidence="3">
    <location>
        <begin position="9"/>
        <end position="29"/>
    </location>
</feature>
<dbReference type="VEuPathDB" id="PlasmoDB:PRCDC_0111600"/>
<dbReference type="OrthoDB" id="378075at2759"/>
<feature type="compositionally biased region" description="Polar residues" evidence="2">
    <location>
        <begin position="261"/>
        <end position="278"/>
    </location>
</feature>
<dbReference type="Proteomes" id="UP000240500">
    <property type="component" value="Chromosome 1"/>
</dbReference>
<sequence>MKNIKSEGFIFFVLVFFICIIFGCIYESLHEYPYKKALNCLHESEKFREFNKIRLLTEYKDTLQIKEEKFTLHDYVNNDRYNNVNTNNYTLYKDKEEQFNDTICVVDKKKENGTINNEEECNKNFYQYLQYLEHNVHGKENNNKYDNKYDNQNDNKYDSKYDNQYDNQNDNKYDSKYDNQYDNKYDNQNDNKYDNQNDNQYDNKYDETNYFLWGNDKHIDSEHNGINKIYKETIHKALTSDVSTENSNTHNNSRDGEPQNGKLTYNNQSNNNLTYDNSSYNITPYHGPNNNIPYNKSNNSEQCNTQDNKHCNALDIYHTSYGPDNYPHGYDNHTHGYDNHPHGYDNHPHGYDNHPHGYDNHPHGYDKHPHGYDNYPHRPHIYPHGYDNYPHRPHIYPHGYDNHPHRPHIYPHGYDNHPHRPHIYPHGYDNHPHRPHIYPHGYDNHPHRPHIYPHGYDNHPHRPHIYPHNFPMRNESVGGPYYRPPHLIERSDYYSNPKNEPHNMMLPYNTMEDNTSICDEQSFQLELEKIIKKNNLQNGNIRDSHDTGINDYDKRLTEYNKRLTEYNKRLNEYTKRLNEHYKRSGYNIQNRQNSIEHIPSNDIVLYGHNFQNAFRYKQNTRSYYPHVNSKGTAQHQKSMYFTQQNNYSQEYPTKSEQHMYHVKSKRLEKKLYDYQNGTNPITNFLERHF</sequence>
<evidence type="ECO:0000256" key="3">
    <source>
        <dbReference type="SAM" id="Phobius"/>
    </source>
</evidence>
<keyword evidence="1" id="KW-0175">Coiled coil</keyword>
<evidence type="ECO:0000256" key="1">
    <source>
        <dbReference type="SAM" id="Coils"/>
    </source>
</evidence>
<feature type="coiled-coil region" evidence="1">
    <location>
        <begin position="549"/>
        <end position="583"/>
    </location>
</feature>
<dbReference type="AlphaFoldDB" id="A0A2P9D1W3"/>
<feature type="region of interest" description="Disordered" evidence="2">
    <location>
        <begin position="241"/>
        <end position="278"/>
    </location>
</feature>
<name>A0A2P9D1W3_PLARE</name>
<evidence type="ECO:0000313" key="5">
    <source>
        <dbReference type="Proteomes" id="UP000240500"/>
    </source>
</evidence>
<protein>
    <submittedName>
        <fullName evidence="4">Uncharacterized protein</fullName>
    </submittedName>
</protein>
<reference evidence="4 5" key="1">
    <citation type="submission" date="2016-09" db="EMBL/GenBank/DDBJ databases">
        <authorList>
            <consortium name="Pathogen Informatics"/>
        </authorList>
    </citation>
    <scope>NUCLEOTIDE SEQUENCE [LARGE SCALE GENOMIC DNA]</scope>
</reference>